<name>A0A0K2TYZ1_LEPSM</name>
<protein>
    <submittedName>
        <fullName evidence="1">Uncharacterized protein</fullName>
    </submittedName>
</protein>
<proteinExistence type="predicted"/>
<sequence>IKFTVQFLISVGRIFINLLVRTPYFLKYTVSTFKFWKKILLSKRI</sequence>
<evidence type="ECO:0000313" key="1">
    <source>
        <dbReference type="EMBL" id="CDW30887.1"/>
    </source>
</evidence>
<feature type="non-terminal residue" evidence="1">
    <location>
        <position position="1"/>
    </location>
</feature>
<dbReference type="AlphaFoldDB" id="A0A0K2TYZ1"/>
<reference evidence="1" key="1">
    <citation type="submission" date="2014-05" db="EMBL/GenBank/DDBJ databases">
        <authorList>
            <person name="Chronopoulou M."/>
        </authorList>
    </citation>
    <scope>NUCLEOTIDE SEQUENCE</scope>
    <source>
        <tissue evidence="1">Whole organism</tissue>
    </source>
</reference>
<accession>A0A0K2TYZ1</accession>
<dbReference type="EMBL" id="HACA01013526">
    <property type="protein sequence ID" value="CDW30887.1"/>
    <property type="molecule type" value="Transcribed_RNA"/>
</dbReference>
<organism evidence="1">
    <name type="scientific">Lepeophtheirus salmonis</name>
    <name type="common">Salmon louse</name>
    <name type="synonym">Caligus salmonis</name>
    <dbReference type="NCBI Taxonomy" id="72036"/>
    <lineage>
        <taxon>Eukaryota</taxon>
        <taxon>Metazoa</taxon>
        <taxon>Ecdysozoa</taxon>
        <taxon>Arthropoda</taxon>
        <taxon>Crustacea</taxon>
        <taxon>Multicrustacea</taxon>
        <taxon>Hexanauplia</taxon>
        <taxon>Copepoda</taxon>
        <taxon>Siphonostomatoida</taxon>
        <taxon>Caligidae</taxon>
        <taxon>Lepeophtheirus</taxon>
    </lineage>
</organism>